<evidence type="ECO:0000313" key="2">
    <source>
        <dbReference type="EMBL" id="RVW31083.1"/>
    </source>
</evidence>
<protein>
    <recommendedName>
        <fullName evidence="1">Reverse transcriptase zinc-binding domain-containing protein</fullName>
    </recommendedName>
</protein>
<accession>A0A438D6K8</accession>
<organism evidence="2 3">
    <name type="scientific">Vitis vinifera</name>
    <name type="common">Grape</name>
    <dbReference type="NCBI Taxonomy" id="29760"/>
    <lineage>
        <taxon>Eukaryota</taxon>
        <taxon>Viridiplantae</taxon>
        <taxon>Streptophyta</taxon>
        <taxon>Embryophyta</taxon>
        <taxon>Tracheophyta</taxon>
        <taxon>Spermatophyta</taxon>
        <taxon>Magnoliopsida</taxon>
        <taxon>eudicotyledons</taxon>
        <taxon>Gunneridae</taxon>
        <taxon>Pentapetalae</taxon>
        <taxon>rosids</taxon>
        <taxon>Vitales</taxon>
        <taxon>Vitaceae</taxon>
        <taxon>Viteae</taxon>
        <taxon>Vitis</taxon>
    </lineage>
</organism>
<sequence>MAKRVLGGGLMRFVGRMEWGFKEILKEACWCWDNLQFKVGKGTKIKFWTDHWCGNAALSQIFPQLFSLAVQRNAMVNEVWDSSFGHGGWNLRFSRDFNDWELDLIGELLNLLRDCRVSLEEDSVFWKGGGSGIFGVKDAYFLLVTPNDFAFPKKNIWVDKVPTKATFFAWEATWGKILTLDRL</sequence>
<dbReference type="PANTHER" id="PTHR36617:SF15">
    <property type="entry name" value="REVERSE TRANSCRIPTASE ZINC-BINDING DOMAIN-CONTAINING PROTEIN"/>
    <property type="match status" value="1"/>
</dbReference>
<dbReference type="Proteomes" id="UP000288805">
    <property type="component" value="Unassembled WGS sequence"/>
</dbReference>
<dbReference type="Pfam" id="PF13966">
    <property type="entry name" value="zf-RVT"/>
    <property type="match status" value="1"/>
</dbReference>
<proteinExistence type="predicted"/>
<dbReference type="PANTHER" id="PTHR36617">
    <property type="entry name" value="PROTEIN, PUTATIVE-RELATED"/>
    <property type="match status" value="1"/>
</dbReference>
<comment type="caution">
    <text evidence="2">The sequence shown here is derived from an EMBL/GenBank/DDBJ whole genome shotgun (WGS) entry which is preliminary data.</text>
</comment>
<dbReference type="InterPro" id="IPR026960">
    <property type="entry name" value="RVT-Znf"/>
</dbReference>
<dbReference type="AlphaFoldDB" id="A0A438D6K8"/>
<gene>
    <name evidence="2" type="ORF">CK203_093145</name>
</gene>
<evidence type="ECO:0000259" key="1">
    <source>
        <dbReference type="Pfam" id="PF13966"/>
    </source>
</evidence>
<reference evidence="2 3" key="1">
    <citation type="journal article" date="2018" name="PLoS Genet.">
        <title>Population sequencing reveals clonal diversity and ancestral inbreeding in the grapevine cultivar Chardonnay.</title>
        <authorList>
            <person name="Roach M.J."/>
            <person name="Johnson D.L."/>
            <person name="Bohlmann J."/>
            <person name="van Vuuren H.J."/>
            <person name="Jones S.J."/>
            <person name="Pretorius I.S."/>
            <person name="Schmidt S.A."/>
            <person name="Borneman A.R."/>
        </authorList>
    </citation>
    <scope>NUCLEOTIDE SEQUENCE [LARGE SCALE GENOMIC DNA]</scope>
    <source>
        <strain evidence="3">cv. Chardonnay</strain>
        <tissue evidence="2">Leaf</tissue>
    </source>
</reference>
<feature type="domain" description="Reverse transcriptase zinc-binding" evidence="1">
    <location>
        <begin position="134"/>
        <end position="183"/>
    </location>
</feature>
<name>A0A438D6K8_VITVI</name>
<dbReference type="EMBL" id="QGNW01001771">
    <property type="protein sequence ID" value="RVW31083.1"/>
    <property type="molecule type" value="Genomic_DNA"/>
</dbReference>
<evidence type="ECO:0000313" key="3">
    <source>
        <dbReference type="Proteomes" id="UP000288805"/>
    </source>
</evidence>